<reference evidence="1" key="1">
    <citation type="submission" date="2025-08" db="UniProtKB">
        <authorList>
            <consortium name="Ensembl"/>
        </authorList>
    </citation>
    <scope>IDENTIFICATION</scope>
</reference>
<accession>A0A2K6TFG0</accession>
<keyword evidence="2" id="KW-1185">Reference proteome</keyword>
<dbReference type="AlphaFoldDB" id="A0A2K6TFG0"/>
<dbReference type="Ensembl" id="ENSSBOT00000035176.1">
    <property type="protein sequence ID" value="ENSSBOP00000018360.1"/>
    <property type="gene ID" value="ENSSBOG00000025816.1"/>
</dbReference>
<dbReference type="OMA" id="WRRDLAI"/>
<protein>
    <submittedName>
        <fullName evidence="1">Uncharacterized protein</fullName>
    </submittedName>
</protein>
<reference evidence="1" key="2">
    <citation type="submission" date="2025-09" db="UniProtKB">
        <authorList>
            <consortium name="Ensembl"/>
        </authorList>
    </citation>
    <scope>IDENTIFICATION</scope>
</reference>
<sequence length="60" mass="6783">MAHLIAEIVSVEHVVPGSAATTLRGDLLEELILRPHQDQLNKKFWGWCSKMLMNQMPIKG</sequence>
<evidence type="ECO:0000313" key="2">
    <source>
        <dbReference type="Proteomes" id="UP000233220"/>
    </source>
</evidence>
<organism evidence="1 2">
    <name type="scientific">Saimiri boliviensis boliviensis</name>
    <name type="common">Bolivian squirrel monkey</name>
    <dbReference type="NCBI Taxonomy" id="39432"/>
    <lineage>
        <taxon>Eukaryota</taxon>
        <taxon>Metazoa</taxon>
        <taxon>Chordata</taxon>
        <taxon>Craniata</taxon>
        <taxon>Vertebrata</taxon>
        <taxon>Euteleostomi</taxon>
        <taxon>Mammalia</taxon>
        <taxon>Eutheria</taxon>
        <taxon>Euarchontoglires</taxon>
        <taxon>Primates</taxon>
        <taxon>Haplorrhini</taxon>
        <taxon>Platyrrhini</taxon>
        <taxon>Cebidae</taxon>
        <taxon>Saimiriinae</taxon>
        <taxon>Saimiri</taxon>
    </lineage>
</organism>
<name>A0A2K6TFG0_SAIBB</name>
<dbReference type="Proteomes" id="UP000233220">
    <property type="component" value="Unplaced"/>
</dbReference>
<dbReference type="GeneTree" id="ENSGT00910000147624"/>
<evidence type="ECO:0000313" key="1">
    <source>
        <dbReference type="Ensembl" id="ENSSBOP00000018360.1"/>
    </source>
</evidence>
<proteinExistence type="predicted"/>